<protein>
    <recommendedName>
        <fullName evidence="2">26S proteasome non-ATPase regulatory subunit 1/RPN2 N-terminal domain-containing protein</fullName>
    </recommendedName>
</protein>
<dbReference type="PANTHER" id="PTHR10943:SF2">
    <property type="entry name" value="26S PROTEASOME NON-ATPASE REGULATORY SUBUNIT 1"/>
    <property type="match status" value="1"/>
</dbReference>
<reference evidence="3" key="3">
    <citation type="submission" date="2019-06" db="EMBL/GenBank/DDBJ databases">
        <authorList>
            <person name="Poynton C."/>
            <person name="Hasenbein S."/>
            <person name="Benoit J.B."/>
            <person name="Sepulveda M.S."/>
            <person name="Poelchau M.F."/>
            <person name="Murali S.C."/>
            <person name="Chen S."/>
            <person name="Glastad K.M."/>
            <person name="Werren J.H."/>
            <person name="Vineis J.H."/>
            <person name="Bowen J.L."/>
            <person name="Friedrich M."/>
            <person name="Jones J."/>
            <person name="Robertson H.M."/>
            <person name="Feyereisen R."/>
            <person name="Mechler-Hickson A."/>
            <person name="Mathers N."/>
            <person name="Lee C.E."/>
            <person name="Colbourne J.K."/>
            <person name="Biales A."/>
            <person name="Johnston J.S."/>
            <person name="Wellborn G.A."/>
            <person name="Rosendale A.J."/>
            <person name="Cridge A.G."/>
            <person name="Munoz-Torres M.C."/>
            <person name="Bain P.A."/>
            <person name="Manny A.R."/>
            <person name="Major K.M."/>
            <person name="Lambert F.N."/>
            <person name="Vulpe C.D."/>
            <person name="Tuck P."/>
            <person name="Blalock B.J."/>
            <person name="Lin Y.-Y."/>
            <person name="Smith M.E."/>
            <person name="Ochoa-Acuna H."/>
            <person name="Chen M.-J.M."/>
            <person name="Childers C.P."/>
            <person name="Qu J."/>
            <person name="Dugan S."/>
            <person name="Lee S.L."/>
            <person name="Chao H."/>
            <person name="Dinh H."/>
            <person name="Han Y."/>
            <person name="Doddapaneni H."/>
            <person name="Worley K.C."/>
            <person name="Muzny D.M."/>
            <person name="Gibbs R.A."/>
            <person name="Richards S."/>
        </authorList>
    </citation>
    <scope>NUCLEOTIDE SEQUENCE</scope>
    <source>
        <strain evidence="3">HAZT.00-mixed</strain>
        <tissue evidence="3">Whole organism</tissue>
    </source>
</reference>
<evidence type="ECO:0000259" key="2">
    <source>
        <dbReference type="Pfam" id="PF21505"/>
    </source>
</evidence>
<dbReference type="GO" id="GO:0034515">
    <property type="term" value="C:proteasome storage granule"/>
    <property type="evidence" value="ECO:0007669"/>
    <property type="project" value="TreeGrafter"/>
</dbReference>
<comment type="caution">
    <text evidence="3">The sequence shown here is derived from an EMBL/GenBank/DDBJ whole genome shotgun (WGS) entry which is preliminary data.</text>
</comment>
<sequence>MLDEPEAELQVFALERLNEIIDVFWPEIADSVQKIEALQENETFAKRELAALVVSKVYFHLGSYLDSLNFALRSGSLLSKDPNTLYIDTIKGSQHYINTIKSIIATQDPNTLYINTIKGIIAAQDPNTLYINTIKGIIAAQDPNTFYIDSKKGIDNFSLYHAFCKFSASSSQLVSDPLVNIAVNAIDHYVGLRRDAEKMDPRLEALLNGLFEHSLQEHQYRHALGIAIETQRMDWFSQAIAASDDRVGSMQYSYRMAMQYVEQKLFRDTVLEELVRLYQKDTHRPDYVNMCQCLIHLDRPSHIATILDSLIKDDSLKTAAMRNTGLAVPNTQRALRYCPCTISDQGYAAPGT</sequence>
<proteinExistence type="predicted"/>
<dbReference type="Proteomes" id="UP000711488">
    <property type="component" value="Unassembled WGS sequence"/>
</dbReference>
<dbReference type="GO" id="GO:0043161">
    <property type="term" value="P:proteasome-mediated ubiquitin-dependent protein catabolic process"/>
    <property type="evidence" value="ECO:0007669"/>
    <property type="project" value="TreeGrafter"/>
</dbReference>
<reference evidence="3" key="2">
    <citation type="journal article" date="2018" name="Environ. Sci. Technol.">
        <title>The Toxicogenome of Hyalella azteca: A Model for Sediment Ecotoxicology and Evolutionary Toxicology.</title>
        <authorList>
            <person name="Poynton H.C."/>
            <person name="Hasenbein S."/>
            <person name="Benoit J.B."/>
            <person name="Sepulveda M.S."/>
            <person name="Poelchau M.F."/>
            <person name="Hughes D.S.T."/>
            <person name="Murali S.C."/>
            <person name="Chen S."/>
            <person name="Glastad K.M."/>
            <person name="Goodisman M.A.D."/>
            <person name="Werren J.H."/>
            <person name="Vineis J.H."/>
            <person name="Bowen J.L."/>
            <person name="Friedrich M."/>
            <person name="Jones J."/>
            <person name="Robertson H.M."/>
            <person name="Feyereisen R."/>
            <person name="Mechler-Hickson A."/>
            <person name="Mathers N."/>
            <person name="Lee C.E."/>
            <person name="Colbourne J.K."/>
            <person name="Biales A."/>
            <person name="Johnston J.S."/>
            <person name="Wellborn G.A."/>
            <person name="Rosendale A.J."/>
            <person name="Cridge A.G."/>
            <person name="Munoz-Torres M.C."/>
            <person name="Bain P.A."/>
            <person name="Manny A.R."/>
            <person name="Major K.M."/>
            <person name="Lambert F.N."/>
            <person name="Vulpe C.D."/>
            <person name="Tuck P."/>
            <person name="Blalock B.J."/>
            <person name="Lin Y.Y."/>
            <person name="Smith M.E."/>
            <person name="Ochoa-Acuna H."/>
            <person name="Chen M.M."/>
            <person name="Childers C.P."/>
            <person name="Qu J."/>
            <person name="Dugan S."/>
            <person name="Lee S.L."/>
            <person name="Chao H."/>
            <person name="Dinh H."/>
            <person name="Han Y."/>
            <person name="Doddapaneni H."/>
            <person name="Worley K.C."/>
            <person name="Muzny D.M."/>
            <person name="Gibbs R.A."/>
            <person name="Richards S."/>
        </authorList>
    </citation>
    <scope>NUCLEOTIDE SEQUENCE</scope>
    <source>
        <strain evidence="3">HAZT.00-mixed</strain>
        <tissue evidence="3">Whole organism</tissue>
    </source>
</reference>
<feature type="domain" description="26S proteasome non-ATPase regulatory subunit 1/RPN2 N-terminal" evidence="2">
    <location>
        <begin position="181"/>
        <end position="320"/>
    </location>
</feature>
<evidence type="ECO:0000256" key="1">
    <source>
        <dbReference type="ARBA" id="ARBA00022737"/>
    </source>
</evidence>
<gene>
    <name evidence="3" type="ORF">HAZT_HAZT001907</name>
</gene>
<organism evidence="3">
    <name type="scientific">Hyalella azteca</name>
    <name type="common">Amphipod</name>
    <dbReference type="NCBI Taxonomy" id="294128"/>
    <lineage>
        <taxon>Eukaryota</taxon>
        <taxon>Metazoa</taxon>
        <taxon>Ecdysozoa</taxon>
        <taxon>Arthropoda</taxon>
        <taxon>Crustacea</taxon>
        <taxon>Multicrustacea</taxon>
        <taxon>Malacostraca</taxon>
        <taxon>Eumalacostraca</taxon>
        <taxon>Peracarida</taxon>
        <taxon>Amphipoda</taxon>
        <taxon>Senticaudata</taxon>
        <taxon>Talitrida</taxon>
        <taxon>Talitroidea</taxon>
        <taxon>Hyalellidae</taxon>
        <taxon>Hyalella</taxon>
    </lineage>
</organism>
<dbReference type="EMBL" id="JQDR03006398">
    <property type="protein sequence ID" value="KAA0200314.1"/>
    <property type="molecule type" value="Genomic_DNA"/>
</dbReference>
<reference evidence="3" key="1">
    <citation type="submission" date="2014-08" db="EMBL/GenBank/DDBJ databases">
        <authorList>
            <person name="Murali S."/>
            <person name="Richards S."/>
            <person name="Bandaranaike D."/>
            <person name="Bellair M."/>
            <person name="Blankenburg K."/>
            <person name="Chao H."/>
            <person name="Dinh H."/>
            <person name="Doddapaneni H."/>
            <person name="Dugan-Rocha S."/>
            <person name="Elkadiri S."/>
            <person name="Gnanaolivu R."/>
            <person name="Hughes D."/>
            <person name="Lee S."/>
            <person name="Li M."/>
            <person name="Ming W."/>
            <person name="Munidasa M."/>
            <person name="Muniz J."/>
            <person name="Nguyen L."/>
            <person name="Osuji N."/>
            <person name="Pu L.-L."/>
            <person name="Puazo M."/>
            <person name="Skinner E."/>
            <person name="Qu C."/>
            <person name="Quiroz J."/>
            <person name="Raj R."/>
            <person name="Weissenberger G."/>
            <person name="Xin Y."/>
            <person name="Zou X."/>
            <person name="Han Y."/>
            <person name="Worley K."/>
            <person name="Muzny D."/>
            <person name="Gibbs R."/>
        </authorList>
    </citation>
    <scope>NUCLEOTIDE SEQUENCE</scope>
    <source>
        <strain evidence="3">HAZT.00-mixed</strain>
        <tissue evidence="3">Whole organism</tissue>
    </source>
</reference>
<dbReference type="GO" id="GO:0008540">
    <property type="term" value="C:proteasome regulatory particle, base subcomplex"/>
    <property type="evidence" value="ECO:0007669"/>
    <property type="project" value="TreeGrafter"/>
</dbReference>
<dbReference type="AlphaFoldDB" id="A0A6A0H5J2"/>
<accession>A0A6A0H5J2</accession>
<dbReference type="Pfam" id="PF21505">
    <property type="entry name" value="RPN2_N"/>
    <property type="match status" value="2"/>
</dbReference>
<dbReference type="OrthoDB" id="261572at2759"/>
<dbReference type="GO" id="GO:0005634">
    <property type="term" value="C:nucleus"/>
    <property type="evidence" value="ECO:0007669"/>
    <property type="project" value="TreeGrafter"/>
</dbReference>
<keyword evidence="1" id="KW-0677">Repeat</keyword>
<evidence type="ECO:0000313" key="3">
    <source>
        <dbReference type="EMBL" id="KAA0200314.1"/>
    </source>
</evidence>
<name>A0A6A0H5J2_HYAAZ</name>
<dbReference type="PANTHER" id="PTHR10943">
    <property type="entry name" value="26S PROTEASOME NON-ATPASE REGULATORY SUBUNIT"/>
    <property type="match status" value="1"/>
</dbReference>
<dbReference type="InterPro" id="IPR048570">
    <property type="entry name" value="PSMD1_RPN2_N"/>
</dbReference>
<feature type="domain" description="26S proteasome non-ATPase regulatory subunit 1/RPN2 N-terminal" evidence="2">
    <location>
        <begin position="1"/>
        <end position="103"/>
    </location>
</feature>